<dbReference type="Gene3D" id="1.20.1250.20">
    <property type="entry name" value="MFS general substrate transporter like domains"/>
    <property type="match status" value="1"/>
</dbReference>
<keyword evidence="4" id="KW-1133">Transmembrane helix</keyword>
<evidence type="ECO:0000256" key="3">
    <source>
        <dbReference type="ARBA" id="ARBA00022692"/>
    </source>
</evidence>
<evidence type="ECO:0000256" key="4">
    <source>
        <dbReference type="ARBA" id="ARBA00022989"/>
    </source>
</evidence>
<protein>
    <submittedName>
        <fullName evidence="6">Uncharacterized protein</fullName>
    </submittedName>
</protein>
<comment type="caution">
    <text evidence="6">The sequence shown here is derived from an EMBL/GenBank/DDBJ whole genome shotgun (WGS) entry which is preliminary data.</text>
</comment>
<keyword evidence="7" id="KW-1185">Reference proteome</keyword>
<dbReference type="PANTHER" id="PTHR43791">
    <property type="entry name" value="PERMEASE-RELATED"/>
    <property type="match status" value="1"/>
</dbReference>
<dbReference type="AlphaFoldDB" id="A0A9P6DE30"/>
<keyword evidence="2" id="KW-0813">Transport</keyword>
<evidence type="ECO:0000313" key="7">
    <source>
        <dbReference type="Proteomes" id="UP000807025"/>
    </source>
</evidence>
<comment type="subcellular location">
    <subcellularLocation>
        <location evidence="1">Membrane</location>
        <topology evidence="1">Multi-pass membrane protein</topology>
    </subcellularLocation>
</comment>
<name>A0A9P6DE30_PLEER</name>
<evidence type="ECO:0000256" key="5">
    <source>
        <dbReference type="ARBA" id="ARBA00023136"/>
    </source>
</evidence>
<accession>A0A9P6DE30</accession>
<evidence type="ECO:0000256" key="2">
    <source>
        <dbReference type="ARBA" id="ARBA00022448"/>
    </source>
</evidence>
<dbReference type="OrthoDB" id="2985014at2759"/>
<dbReference type="GO" id="GO:0022857">
    <property type="term" value="F:transmembrane transporter activity"/>
    <property type="evidence" value="ECO:0007669"/>
    <property type="project" value="TreeGrafter"/>
</dbReference>
<keyword evidence="5" id="KW-0472">Membrane</keyword>
<proteinExistence type="predicted"/>
<gene>
    <name evidence="6" type="ORF">BDN71DRAFT_1432338</name>
</gene>
<reference evidence="6" key="1">
    <citation type="submission" date="2020-11" db="EMBL/GenBank/DDBJ databases">
        <authorList>
            <consortium name="DOE Joint Genome Institute"/>
            <person name="Ahrendt S."/>
            <person name="Riley R."/>
            <person name="Andreopoulos W."/>
            <person name="Labutti K."/>
            <person name="Pangilinan J."/>
            <person name="Ruiz-Duenas F.J."/>
            <person name="Barrasa J.M."/>
            <person name="Sanchez-Garcia M."/>
            <person name="Camarero S."/>
            <person name="Miyauchi S."/>
            <person name="Serrano A."/>
            <person name="Linde D."/>
            <person name="Babiker R."/>
            <person name="Drula E."/>
            <person name="Ayuso-Fernandez I."/>
            <person name="Pacheco R."/>
            <person name="Padilla G."/>
            <person name="Ferreira P."/>
            <person name="Barriuso J."/>
            <person name="Kellner H."/>
            <person name="Castanera R."/>
            <person name="Alfaro M."/>
            <person name="Ramirez L."/>
            <person name="Pisabarro A.G."/>
            <person name="Kuo A."/>
            <person name="Tritt A."/>
            <person name="Lipzen A."/>
            <person name="He G."/>
            <person name="Yan M."/>
            <person name="Ng V."/>
            <person name="Cullen D."/>
            <person name="Martin F."/>
            <person name="Rosso M.-N."/>
            <person name="Henrissat B."/>
            <person name="Hibbett D."/>
            <person name="Martinez A.T."/>
            <person name="Grigoriev I.V."/>
        </authorList>
    </citation>
    <scope>NUCLEOTIDE SEQUENCE</scope>
    <source>
        <strain evidence="6">ATCC 90797</strain>
    </source>
</reference>
<keyword evidence="3" id="KW-0812">Transmembrane</keyword>
<organism evidence="6 7">
    <name type="scientific">Pleurotus eryngii</name>
    <name type="common">Boletus of the steppes</name>
    <dbReference type="NCBI Taxonomy" id="5323"/>
    <lineage>
        <taxon>Eukaryota</taxon>
        <taxon>Fungi</taxon>
        <taxon>Dikarya</taxon>
        <taxon>Basidiomycota</taxon>
        <taxon>Agaricomycotina</taxon>
        <taxon>Agaricomycetes</taxon>
        <taxon>Agaricomycetidae</taxon>
        <taxon>Agaricales</taxon>
        <taxon>Pleurotineae</taxon>
        <taxon>Pleurotaceae</taxon>
        <taxon>Pleurotus</taxon>
    </lineage>
</organism>
<dbReference type="PANTHER" id="PTHR43791:SF85">
    <property type="entry name" value="TRANSPORTER, PUTATIVE (AFU_ORTHOLOGUE AFUA_6G00710)-RELATED"/>
    <property type="match status" value="1"/>
</dbReference>
<sequence>MPNLRASMVGAVTVFYLLSWLDRTNLGNARIADLQTDLRLADNQHPIPCGIKYSISLTITLMYATPVSGAHLIDRIFTSPFIVGPNILMPAPLTLWGIVTTLQGTVHTFGGSLACRFFLGFFEGIVLHRTRTTSSQN</sequence>
<evidence type="ECO:0000313" key="6">
    <source>
        <dbReference type="EMBL" id="KAF9493554.1"/>
    </source>
</evidence>
<dbReference type="InterPro" id="IPR036259">
    <property type="entry name" value="MFS_trans_sf"/>
</dbReference>
<dbReference type="SUPFAM" id="SSF103473">
    <property type="entry name" value="MFS general substrate transporter"/>
    <property type="match status" value="1"/>
</dbReference>
<dbReference type="Proteomes" id="UP000807025">
    <property type="component" value="Unassembled WGS sequence"/>
</dbReference>
<evidence type="ECO:0000256" key="1">
    <source>
        <dbReference type="ARBA" id="ARBA00004141"/>
    </source>
</evidence>
<dbReference type="EMBL" id="MU154583">
    <property type="protein sequence ID" value="KAF9493554.1"/>
    <property type="molecule type" value="Genomic_DNA"/>
</dbReference>
<dbReference type="GO" id="GO:0016020">
    <property type="term" value="C:membrane"/>
    <property type="evidence" value="ECO:0007669"/>
    <property type="project" value="UniProtKB-SubCell"/>
</dbReference>